<gene>
    <name evidence="4" type="ORF">UU48_C0037G0003</name>
</gene>
<reference evidence="4 5" key="1">
    <citation type="journal article" date="2015" name="Nature">
        <title>rRNA introns, odd ribosomes, and small enigmatic genomes across a large radiation of phyla.</title>
        <authorList>
            <person name="Brown C.T."/>
            <person name="Hug L.A."/>
            <person name="Thomas B.C."/>
            <person name="Sharon I."/>
            <person name="Castelle C.J."/>
            <person name="Singh A."/>
            <person name="Wilkins M.J."/>
            <person name="Williams K.H."/>
            <person name="Banfield J.F."/>
        </authorList>
    </citation>
    <scope>NUCLEOTIDE SEQUENCE [LARGE SCALE GENOMIC DNA]</scope>
</reference>
<dbReference type="Pfam" id="PF18998">
    <property type="entry name" value="Flg_new_2"/>
    <property type="match status" value="1"/>
</dbReference>
<keyword evidence="1" id="KW-0732">Signal</keyword>
<protein>
    <submittedName>
        <fullName evidence="4">APHP domain protein</fullName>
    </submittedName>
</protein>
<dbReference type="Pfam" id="PF07495">
    <property type="entry name" value="Y_Y_Y"/>
    <property type="match status" value="1"/>
</dbReference>
<feature type="signal peptide" evidence="1">
    <location>
        <begin position="1"/>
        <end position="18"/>
    </location>
</feature>
<name>A0A0G0V4Z6_9BACT</name>
<proteinExistence type="predicted"/>
<evidence type="ECO:0000256" key="1">
    <source>
        <dbReference type="SAM" id="SignalP"/>
    </source>
</evidence>
<evidence type="ECO:0000259" key="2">
    <source>
        <dbReference type="Pfam" id="PF07495"/>
    </source>
</evidence>
<comment type="caution">
    <text evidence="4">The sequence shown here is derived from an EMBL/GenBank/DDBJ whole genome shotgun (WGS) entry which is preliminary data.</text>
</comment>
<evidence type="ECO:0000313" key="4">
    <source>
        <dbReference type="EMBL" id="KKR96058.1"/>
    </source>
</evidence>
<dbReference type="Proteomes" id="UP000034746">
    <property type="component" value="Unassembled WGS sequence"/>
</dbReference>
<evidence type="ECO:0000313" key="5">
    <source>
        <dbReference type="Proteomes" id="UP000034746"/>
    </source>
</evidence>
<accession>A0A0G0V4Z6</accession>
<dbReference type="PATRIC" id="fig|1618997.3.peg.1252"/>
<dbReference type="InterPro" id="IPR011123">
    <property type="entry name" value="Y_Y_Y"/>
</dbReference>
<dbReference type="InterPro" id="IPR013783">
    <property type="entry name" value="Ig-like_fold"/>
</dbReference>
<evidence type="ECO:0000259" key="3">
    <source>
        <dbReference type="Pfam" id="PF18998"/>
    </source>
</evidence>
<dbReference type="EMBL" id="LCAU01000037">
    <property type="protein sequence ID" value="KKR96058.1"/>
    <property type="molecule type" value="Genomic_DNA"/>
</dbReference>
<feature type="domain" description="Two component regulator three Y" evidence="2">
    <location>
        <begin position="665"/>
        <end position="726"/>
    </location>
</feature>
<dbReference type="Gene3D" id="2.60.40.10">
    <property type="entry name" value="Immunoglobulins"/>
    <property type="match status" value="1"/>
</dbReference>
<feature type="domain" description="Bacterial repeat" evidence="3">
    <location>
        <begin position="264"/>
        <end position="337"/>
    </location>
</feature>
<organism evidence="4 5">
    <name type="scientific">Candidatus Uhrbacteria bacterium GW2011_GWF2_41_16</name>
    <dbReference type="NCBI Taxonomy" id="1618997"/>
    <lineage>
        <taxon>Bacteria</taxon>
        <taxon>Candidatus Uhriibacteriota</taxon>
    </lineage>
</organism>
<dbReference type="InterPro" id="IPR044060">
    <property type="entry name" value="Bacterial_rp_domain"/>
</dbReference>
<sequence length="1417" mass="155455">MKKKVAILILCFVNTALVADVLVKTLPLTGATAYGPISTVLNDFGLVLGGTTGSVNAAEKIIHHNAAIGAISDPFIGGWGYSQIGLDVFDGITSDYFTVSQAGEYKLVLKVKVNGSVMQGQLPGYYYLPGMGKTTGWTDIGSRLGGETSPDSVNRLHGAALGVWSAVGDVFWGSVKNALRYNGLGDVSKLITVLQTASSVRTWDNEIIELHSCKYLSANTQYRWAFYVNSRQASAQLLGSSGSAFYRFDATILSAELYYTGVLYTINSSAGSGGSISPRGNVFIADGGTATFYATPEPGYVVDHWHLDNTDGSSGAVSLTVSNIHANKNVQVVFKAENRMPALSNPRVSPASGIASTQFEFLVDYYDPDGDAPDAAYKKVYISGGREGVMTLKSGTPSNGTYHYTTTLPVGSYAYNFLFADNQGASAIIGRTGLYVFTNDSSIELKVEVNGGPVTNNIEIAFEYGPDLQHLQSTKWPASELPKSVGIDSGQEVMFIVSTESDNHNFIKWEFKNDNGSVFRESEASGYGFRLLSGNVHATAYFNYTPSNYTISGTVLRSDGAAIPNGVDLMLTSSEQTLLQHTNDGNFSFSGIKGGVPVTITPLAAGYSFAPSSRVYDNLRQNWSNQSMRGDSSDDLAATTSFSNVPPTVSDNSSVSFTWTGRDNVSTSQNLQYQYKLTGYDADWSAFASVTNKSYDVNNGAYVFQVRAKDEAGNISQVPANYTFVVNAAPKVTDAARIANSVWASRITLEMPTNSTHPTQTFVLLPEHSGIADAELVPVAIHLPDSGNASGGNENIAAKLGIPTMIVKAGTGWLVTLPRPLAQGQSVQYDIKWGKIKYFGWQDIVQIPQGFPNLTVGSDYSIHNEGSFLDDQFRMWRQAHKNKRRSSGGWGATKSWVFMDMADKNVSILPEQRLEYLPGILDNGSYACDYTGENGEIVKLGNNICYVWTSEKYEKVGGSNYTDHRYQRYKIALFDTMGNILNSYEDNWQEDTYINVPSTAMQSDLYITGRTYNQGANASELWFAKHNSQGQIVRGRTVFESIVRTNSGALDFWGSRACGENIVFLFNRSHDTLLHDDRQEICYQIRDAAGNVVKATTVINPPLLSDSIDEDDEYEFESVVTDNTGKVWISFNHQRPFGNYYMIIDSNGNVWKGNTFVGTDIWRRFYFCDKDGYIWATEGSNLLTLNSNDTQAFAPRSIAYIPNQNAGETAVQRDYTGASYRVYDRWSQQILQIDVPEGANLSYMEIYDLNLWANDLHTANPTIKSGETVVWSRSGQFTGSANVNVSAVLNDGQNLLTMAQNDFMGGQILVTFPYTITGDFNNDQIVDVYDLAVFVDQWLFEELSYDLYQDNQNIVNFLDFGVIANNWNSDNAQLAGFAAEWLQRDAGNADIAPAPDGDGVVNMLDFAVLAENWMIEQ</sequence>
<feature type="chain" id="PRO_5002534756" evidence="1">
    <location>
        <begin position="19"/>
        <end position="1417"/>
    </location>
</feature>